<reference evidence="1" key="1">
    <citation type="journal article" date="2014" name="Front. Microbiol.">
        <title>High frequency of phylogenetically diverse reductive dehalogenase-homologous genes in deep subseafloor sedimentary metagenomes.</title>
        <authorList>
            <person name="Kawai M."/>
            <person name="Futagami T."/>
            <person name="Toyoda A."/>
            <person name="Takaki Y."/>
            <person name="Nishi S."/>
            <person name="Hori S."/>
            <person name="Arai W."/>
            <person name="Tsubouchi T."/>
            <person name="Morono Y."/>
            <person name="Uchiyama I."/>
            <person name="Ito T."/>
            <person name="Fujiyama A."/>
            <person name="Inagaki F."/>
            <person name="Takami H."/>
        </authorList>
    </citation>
    <scope>NUCLEOTIDE SEQUENCE</scope>
    <source>
        <strain evidence="1">Expedition CK06-06</strain>
    </source>
</reference>
<name>X1BG93_9ZZZZ</name>
<dbReference type="SUPFAM" id="SSF49899">
    <property type="entry name" value="Concanavalin A-like lectins/glucanases"/>
    <property type="match status" value="1"/>
</dbReference>
<accession>X1BG93</accession>
<gene>
    <name evidence="1" type="ORF">S01H4_46810</name>
</gene>
<evidence type="ECO:0000313" key="1">
    <source>
        <dbReference type="EMBL" id="GAG94015.1"/>
    </source>
</evidence>
<evidence type="ECO:0008006" key="2">
    <source>
        <dbReference type="Google" id="ProtNLM"/>
    </source>
</evidence>
<organism evidence="1">
    <name type="scientific">marine sediment metagenome</name>
    <dbReference type="NCBI Taxonomy" id="412755"/>
    <lineage>
        <taxon>unclassified sequences</taxon>
        <taxon>metagenomes</taxon>
        <taxon>ecological metagenomes</taxon>
    </lineage>
</organism>
<dbReference type="EMBL" id="BART01026198">
    <property type="protein sequence ID" value="GAG94015.1"/>
    <property type="molecule type" value="Genomic_DNA"/>
</dbReference>
<dbReference type="AlphaFoldDB" id="X1BG93"/>
<comment type="caution">
    <text evidence="1">The sequence shown here is derived from an EMBL/GenBank/DDBJ whole genome shotgun (WGS) entry which is preliminary data.</text>
</comment>
<protein>
    <recommendedName>
        <fullName evidence="2">LamG domain-containing protein</fullName>
    </recommendedName>
</protein>
<feature type="non-terminal residue" evidence="1">
    <location>
        <position position="262"/>
    </location>
</feature>
<sequence length="262" mass="28968">MYTNIYINKKMESIRMKKVIIYFLMIILVASLVTATDLNISNGVNNGTLYNSTLTAIQIDTSGNFGNYLGEVYSNDNTSLNVTTSVTAPVGTTTNVTVQGYMFNWTDGLQFYANFDGGTPKELVNPGLTYTNENTTLVDGHIGKAYDFEDPYGEIRYDQIFVTTSFTISVWVKSNVDNSGVTGGFFSTFNSTTGGRNGMGPSGNENRINLFKSNDNWTHFQVDDWDDGSWHNIIGIFNESSNKSSLYFDGVSIPINISFDPS</sequence>
<dbReference type="InterPro" id="IPR013320">
    <property type="entry name" value="ConA-like_dom_sf"/>
</dbReference>
<proteinExistence type="predicted"/>
<dbReference type="Gene3D" id="2.60.120.200">
    <property type="match status" value="1"/>
</dbReference>